<dbReference type="PANTHER" id="PTHR43761">
    <property type="entry name" value="D-ISOMER SPECIFIC 2-HYDROXYACID DEHYDROGENASE FAMILY PROTEIN (AFU_ORTHOLOGUE AFUA_1G13630)"/>
    <property type="match status" value="1"/>
</dbReference>
<feature type="domain" description="D-isomer specific 2-hydroxyacid dehydrogenase catalytic" evidence="5">
    <location>
        <begin position="18"/>
        <end position="320"/>
    </location>
</feature>
<name>A0A0H4I788_9GAMM</name>
<proteinExistence type="inferred from homology"/>
<feature type="domain" description="D-isomer specific 2-hydroxyacid dehydrogenase NAD-binding" evidence="6">
    <location>
        <begin position="111"/>
        <end position="289"/>
    </location>
</feature>
<dbReference type="PATRIC" id="fig|330734.3.peg.3161"/>
<keyword evidence="2 4" id="KW-0560">Oxidoreductase</keyword>
<dbReference type="Proteomes" id="UP000036406">
    <property type="component" value="Chromosome"/>
</dbReference>
<dbReference type="RefSeq" id="WP_048387438.1">
    <property type="nucleotide sequence ID" value="NZ_CP011494.1"/>
</dbReference>
<dbReference type="InterPro" id="IPR006139">
    <property type="entry name" value="D-isomer_2_OHA_DH_cat_dom"/>
</dbReference>
<dbReference type="STRING" id="330734.ABA45_15005"/>
<dbReference type="Gene3D" id="3.40.50.720">
    <property type="entry name" value="NAD(P)-binding Rossmann-like Domain"/>
    <property type="match status" value="2"/>
</dbReference>
<evidence type="ECO:0000256" key="4">
    <source>
        <dbReference type="RuleBase" id="RU003719"/>
    </source>
</evidence>
<dbReference type="InterPro" id="IPR050418">
    <property type="entry name" value="D-iso_2-hydroxyacid_DH_PdxB"/>
</dbReference>
<dbReference type="Pfam" id="PF02826">
    <property type="entry name" value="2-Hacid_dh_C"/>
    <property type="match status" value="1"/>
</dbReference>
<evidence type="ECO:0000256" key="1">
    <source>
        <dbReference type="ARBA" id="ARBA00005854"/>
    </source>
</evidence>
<dbReference type="InterPro" id="IPR029753">
    <property type="entry name" value="D-isomer_DH_CS"/>
</dbReference>
<dbReference type="NCBIfam" id="NF005069">
    <property type="entry name" value="PRK06487.1"/>
    <property type="match status" value="1"/>
</dbReference>
<dbReference type="SUPFAM" id="SSF52283">
    <property type="entry name" value="Formate/glycerate dehydrogenase catalytic domain-like"/>
    <property type="match status" value="1"/>
</dbReference>
<evidence type="ECO:0000313" key="8">
    <source>
        <dbReference type="Proteomes" id="UP000036406"/>
    </source>
</evidence>
<dbReference type="KEGG" id="mpq:ABA45_15005"/>
<evidence type="ECO:0000313" key="7">
    <source>
        <dbReference type="EMBL" id="AKO53565.1"/>
    </source>
</evidence>
<dbReference type="CDD" id="cd12162">
    <property type="entry name" value="2-Hacid_dh_4"/>
    <property type="match status" value="1"/>
</dbReference>
<dbReference type="Pfam" id="PF00389">
    <property type="entry name" value="2-Hacid_dh"/>
    <property type="match status" value="1"/>
</dbReference>
<evidence type="ECO:0000256" key="2">
    <source>
        <dbReference type="ARBA" id="ARBA00023002"/>
    </source>
</evidence>
<dbReference type="PROSITE" id="PS00670">
    <property type="entry name" value="D_2_HYDROXYACID_DH_2"/>
    <property type="match status" value="1"/>
</dbReference>
<dbReference type="SUPFAM" id="SSF51735">
    <property type="entry name" value="NAD(P)-binding Rossmann-fold domains"/>
    <property type="match status" value="1"/>
</dbReference>
<dbReference type="EMBL" id="CP011494">
    <property type="protein sequence ID" value="AKO53565.1"/>
    <property type="molecule type" value="Genomic_DNA"/>
</dbReference>
<evidence type="ECO:0000256" key="3">
    <source>
        <dbReference type="ARBA" id="ARBA00023027"/>
    </source>
</evidence>
<accession>A0A0H4I788</accession>
<sequence>MSAFNAVFLDVTSLNQNDLDLEPLRNVFSKLDCYEHTSSAEIVPRLQGAQVAIVNKVMLSADVLKACPDLKLILVSATGLNNVDLQAAKEAGVSVCNCQGYGTATVAQHTLMLLLAMATRLPDYQSAVREGRWEASTHFCFLDFPIVELDGKTLGVLGNGEIGSAVARLGEALGMRVIAANLPGRLPKAGRLSLDEVLQQADAITLHCPLNENTRHLIGEAELAKMKPRAFIVNTARGGLIDEQALAAALRRGHLGGAATDVLVQEPPVDGNVLLAQDIPRLIVTPHTAWGSQEARQRIVGQVAENAAAFRSGKPVRQVV</sequence>
<evidence type="ECO:0000259" key="5">
    <source>
        <dbReference type="Pfam" id="PF00389"/>
    </source>
</evidence>
<dbReference type="GO" id="GO:0051287">
    <property type="term" value="F:NAD binding"/>
    <property type="evidence" value="ECO:0007669"/>
    <property type="project" value="InterPro"/>
</dbReference>
<organism evidence="7 8">
    <name type="scientific">Marinobacter psychrophilus</name>
    <dbReference type="NCBI Taxonomy" id="330734"/>
    <lineage>
        <taxon>Bacteria</taxon>
        <taxon>Pseudomonadati</taxon>
        <taxon>Pseudomonadota</taxon>
        <taxon>Gammaproteobacteria</taxon>
        <taxon>Pseudomonadales</taxon>
        <taxon>Marinobacteraceae</taxon>
        <taxon>Marinobacter</taxon>
    </lineage>
</organism>
<protein>
    <submittedName>
        <fullName evidence="7">Glycerate dehydrogenase</fullName>
        <ecNumber evidence="7">1.1.1.29</ecNumber>
    </submittedName>
</protein>
<dbReference type="GO" id="GO:0008465">
    <property type="term" value="F:hydroxypyruvate reductase (NADH) activity"/>
    <property type="evidence" value="ECO:0007669"/>
    <property type="project" value="UniProtKB-EC"/>
</dbReference>
<comment type="similarity">
    <text evidence="1 4">Belongs to the D-isomer specific 2-hydroxyacid dehydrogenase family.</text>
</comment>
<dbReference type="PANTHER" id="PTHR43761:SF1">
    <property type="entry name" value="D-ISOMER SPECIFIC 2-HYDROXYACID DEHYDROGENASE CATALYTIC DOMAIN-CONTAINING PROTEIN-RELATED"/>
    <property type="match status" value="1"/>
</dbReference>
<dbReference type="EC" id="1.1.1.29" evidence="7"/>
<keyword evidence="8" id="KW-1185">Reference proteome</keyword>
<evidence type="ECO:0000259" key="6">
    <source>
        <dbReference type="Pfam" id="PF02826"/>
    </source>
</evidence>
<dbReference type="InterPro" id="IPR006140">
    <property type="entry name" value="D-isomer_DH_NAD-bd"/>
</dbReference>
<dbReference type="AlphaFoldDB" id="A0A0H4I788"/>
<reference evidence="7 8" key="1">
    <citation type="submission" date="2015-05" db="EMBL/GenBank/DDBJ databases">
        <title>Complete genome of Marinobacter psychrophilus strain 20041T isolated from sea-ice of the Canadian Basin.</title>
        <authorList>
            <person name="Song L."/>
            <person name="Ren L."/>
            <person name="Yu Y."/>
            <person name="Wang X."/>
        </authorList>
    </citation>
    <scope>NUCLEOTIDE SEQUENCE [LARGE SCALE GENOMIC DNA]</scope>
    <source>
        <strain evidence="7 8">20041</strain>
    </source>
</reference>
<dbReference type="InterPro" id="IPR036291">
    <property type="entry name" value="NAD(P)-bd_dom_sf"/>
</dbReference>
<keyword evidence="3" id="KW-0520">NAD</keyword>
<gene>
    <name evidence="7" type="ORF">ABA45_15005</name>
</gene>